<evidence type="ECO:0000259" key="1">
    <source>
        <dbReference type="PROSITE" id="PS50181"/>
    </source>
</evidence>
<evidence type="ECO:0000313" key="3">
    <source>
        <dbReference type="RefSeq" id="XP_024883852.1"/>
    </source>
</evidence>
<dbReference type="GeneID" id="112462359"/>
<organism evidence="2 3">
    <name type="scientific">Temnothorax curvispinosus</name>
    <dbReference type="NCBI Taxonomy" id="300111"/>
    <lineage>
        <taxon>Eukaryota</taxon>
        <taxon>Metazoa</taxon>
        <taxon>Ecdysozoa</taxon>
        <taxon>Arthropoda</taxon>
        <taxon>Hexapoda</taxon>
        <taxon>Insecta</taxon>
        <taxon>Pterygota</taxon>
        <taxon>Neoptera</taxon>
        <taxon>Endopterygota</taxon>
        <taxon>Hymenoptera</taxon>
        <taxon>Apocrita</taxon>
        <taxon>Aculeata</taxon>
        <taxon>Formicoidea</taxon>
        <taxon>Formicidae</taxon>
        <taxon>Myrmicinae</taxon>
        <taxon>Temnothorax</taxon>
    </lineage>
</organism>
<dbReference type="Gene3D" id="1.20.1280.50">
    <property type="match status" value="1"/>
</dbReference>
<protein>
    <submittedName>
        <fullName evidence="3">Uncharacterized protein LOC112462359</fullName>
    </submittedName>
</protein>
<proteinExistence type="predicted"/>
<feature type="non-terminal residue" evidence="3">
    <location>
        <position position="127"/>
    </location>
</feature>
<dbReference type="PROSITE" id="PS50181">
    <property type="entry name" value="FBOX"/>
    <property type="match status" value="1"/>
</dbReference>
<dbReference type="Proteomes" id="UP000504618">
    <property type="component" value="Unplaced"/>
</dbReference>
<dbReference type="Pfam" id="PF12937">
    <property type="entry name" value="F-box-like"/>
    <property type="match status" value="1"/>
</dbReference>
<dbReference type="OrthoDB" id="2305498at2759"/>
<reference evidence="3" key="1">
    <citation type="submission" date="2025-08" db="UniProtKB">
        <authorList>
            <consortium name="RefSeq"/>
        </authorList>
    </citation>
    <scope>IDENTIFICATION</scope>
    <source>
        <tissue evidence="3">Whole body</tissue>
    </source>
</reference>
<dbReference type="SUPFAM" id="SSF81383">
    <property type="entry name" value="F-box domain"/>
    <property type="match status" value="1"/>
</dbReference>
<gene>
    <name evidence="3" type="primary">LOC112462359</name>
</gene>
<dbReference type="AlphaFoldDB" id="A0A6J1QN02"/>
<dbReference type="InterPro" id="IPR001810">
    <property type="entry name" value="F-box_dom"/>
</dbReference>
<evidence type="ECO:0000313" key="2">
    <source>
        <dbReference type="Proteomes" id="UP000504618"/>
    </source>
</evidence>
<dbReference type="InterPro" id="IPR036047">
    <property type="entry name" value="F-box-like_dom_sf"/>
</dbReference>
<name>A0A6J1QN02_9HYME</name>
<accession>A0A6J1QN02</accession>
<sequence length="127" mass="14753">MDNENASCSHDGKENAQLSLLDLPKEMFLHICSFLDTSTLVHGLILVCKQFYQILKDDVLLWKARINHILPNTTYSLLRPEKPDKLFWKLSYVAIEKQTALFEKPQDSMKKLFIEYRHSATSVLLMP</sequence>
<dbReference type="RefSeq" id="XP_024883852.1">
    <property type="nucleotide sequence ID" value="XM_025028084.1"/>
</dbReference>
<keyword evidence="2" id="KW-1185">Reference proteome</keyword>
<feature type="domain" description="F-box" evidence="1">
    <location>
        <begin position="17"/>
        <end position="65"/>
    </location>
</feature>